<dbReference type="EMBL" id="JALLPJ020000183">
    <property type="protein sequence ID" value="KAL3799507.1"/>
    <property type="molecule type" value="Genomic_DNA"/>
</dbReference>
<dbReference type="InterPro" id="IPR029000">
    <property type="entry name" value="Cyclophilin-like_dom_sf"/>
</dbReference>
<accession>A0ABD3QH75</accession>
<evidence type="ECO:0000313" key="3">
    <source>
        <dbReference type="Proteomes" id="UP001530400"/>
    </source>
</evidence>
<dbReference type="InterPro" id="IPR002130">
    <property type="entry name" value="Cyclophilin-type_PPIase_dom"/>
</dbReference>
<dbReference type="PROSITE" id="PS50072">
    <property type="entry name" value="CSA_PPIASE_2"/>
    <property type="match status" value="1"/>
</dbReference>
<proteinExistence type="predicted"/>
<dbReference type="AlphaFoldDB" id="A0ABD3QH75"/>
<dbReference type="Pfam" id="PF00160">
    <property type="entry name" value="Pro_isomerase"/>
    <property type="match status" value="1"/>
</dbReference>
<feature type="domain" description="PPIase cyclophilin-type" evidence="1">
    <location>
        <begin position="124"/>
        <end position="289"/>
    </location>
</feature>
<comment type="caution">
    <text evidence="2">The sequence shown here is derived from an EMBL/GenBank/DDBJ whole genome shotgun (WGS) entry which is preliminary data.</text>
</comment>
<evidence type="ECO:0000259" key="1">
    <source>
        <dbReference type="PROSITE" id="PS50072"/>
    </source>
</evidence>
<sequence length="338" mass="36322">MRSIPSILRALYLVTYISGLVHAFQFTVDSKARQSTVLSMRNIPSSHVSNRKLFIDQVVAVGTIAATAASAKSVAADATSDQPQITHKVFFDVRVSRSDGTFYIRDSNVNGQAPGDGADEPFYGQLVFGLFGTKAPNHVKQFLSYVDVPYEVDNPLPSYSRSRFTTLDVSSGLLIGGAIPGLDVTTLAGGSVLEYGGRVLPAKLWLEEIGVEKLSHSKKGLLTHRDLDVTPTFGITTAGSSTALDSSHTVFGCVLEDKGGFLDRVLDVPVLTESGKVSRTEINTGDVEGVGESIASSLFTAQRKVFRDAAKTFGDSRLEKVYDGKLLRRIDVSKVGVI</sequence>
<evidence type="ECO:0000313" key="2">
    <source>
        <dbReference type="EMBL" id="KAL3799507.1"/>
    </source>
</evidence>
<organism evidence="2 3">
    <name type="scientific">Cyclotella atomus</name>
    <dbReference type="NCBI Taxonomy" id="382360"/>
    <lineage>
        <taxon>Eukaryota</taxon>
        <taxon>Sar</taxon>
        <taxon>Stramenopiles</taxon>
        <taxon>Ochrophyta</taxon>
        <taxon>Bacillariophyta</taxon>
        <taxon>Coscinodiscophyceae</taxon>
        <taxon>Thalassiosirophycidae</taxon>
        <taxon>Stephanodiscales</taxon>
        <taxon>Stephanodiscaceae</taxon>
        <taxon>Cyclotella</taxon>
    </lineage>
</organism>
<keyword evidence="3" id="KW-1185">Reference proteome</keyword>
<protein>
    <recommendedName>
        <fullName evidence="1">PPIase cyclophilin-type domain-containing protein</fullName>
    </recommendedName>
</protein>
<dbReference type="Gene3D" id="2.40.100.10">
    <property type="entry name" value="Cyclophilin-like"/>
    <property type="match status" value="1"/>
</dbReference>
<gene>
    <name evidence="2" type="ORF">ACHAWO_002401</name>
</gene>
<dbReference type="SUPFAM" id="SSF50891">
    <property type="entry name" value="Cyclophilin-like"/>
    <property type="match status" value="1"/>
</dbReference>
<reference evidence="2 3" key="1">
    <citation type="submission" date="2024-10" db="EMBL/GenBank/DDBJ databases">
        <title>Updated reference genomes for cyclostephanoid diatoms.</title>
        <authorList>
            <person name="Roberts W.R."/>
            <person name="Alverson A.J."/>
        </authorList>
    </citation>
    <scope>NUCLEOTIDE SEQUENCE [LARGE SCALE GENOMIC DNA]</scope>
    <source>
        <strain evidence="2 3">AJA010-31</strain>
    </source>
</reference>
<dbReference type="Proteomes" id="UP001530400">
    <property type="component" value="Unassembled WGS sequence"/>
</dbReference>
<name>A0ABD3QH75_9STRA</name>